<accession>A0A9W7WK94</accession>
<dbReference type="GO" id="GO:0004177">
    <property type="term" value="F:aminopeptidase activity"/>
    <property type="evidence" value="ECO:0007669"/>
    <property type="project" value="UniProtKB-KW"/>
</dbReference>
<feature type="compositionally biased region" description="Pro residues" evidence="11">
    <location>
        <begin position="8"/>
        <end position="19"/>
    </location>
</feature>
<name>A0A9W7WK94_TRIRA</name>
<evidence type="ECO:0000256" key="11">
    <source>
        <dbReference type="SAM" id="MobiDB-lite"/>
    </source>
</evidence>
<comment type="catalytic activity">
    <reaction evidence="9">
        <text>N-terminal N(alpha)-acetyl-L-methionyl-L-aspartyl-[protein] + H2O = N-terminal L-aspartyl-[protein] + N-acetyl-L-methionine</text>
        <dbReference type="Rhea" id="RHEA:74571"/>
        <dbReference type="Rhea" id="RHEA-COMP:12669"/>
        <dbReference type="Rhea" id="RHEA-COMP:12693"/>
        <dbReference type="ChEBI" id="CHEBI:15377"/>
        <dbReference type="ChEBI" id="CHEBI:64720"/>
        <dbReference type="ChEBI" id="CHEBI:71670"/>
        <dbReference type="ChEBI" id="CHEBI:133063"/>
    </reaction>
    <physiologicalReaction direction="left-to-right" evidence="9">
        <dbReference type="Rhea" id="RHEA:74572"/>
    </physiologicalReaction>
</comment>
<dbReference type="Pfam" id="PF21646">
    <property type="entry name" value="ACTMAP-like_C"/>
    <property type="match status" value="1"/>
</dbReference>
<dbReference type="InterPro" id="IPR040043">
    <property type="entry name" value="ACTMAP"/>
</dbReference>
<evidence type="ECO:0000256" key="3">
    <source>
        <dbReference type="ARBA" id="ARBA00022801"/>
    </source>
</evidence>
<dbReference type="OrthoDB" id="198816at2759"/>
<organism evidence="12 13">
    <name type="scientific">Triplophysa rosa</name>
    <name type="common">Cave loach</name>
    <dbReference type="NCBI Taxonomy" id="992332"/>
    <lineage>
        <taxon>Eukaryota</taxon>
        <taxon>Metazoa</taxon>
        <taxon>Chordata</taxon>
        <taxon>Craniata</taxon>
        <taxon>Vertebrata</taxon>
        <taxon>Euteleostomi</taxon>
        <taxon>Actinopterygii</taxon>
        <taxon>Neopterygii</taxon>
        <taxon>Teleostei</taxon>
        <taxon>Ostariophysi</taxon>
        <taxon>Cypriniformes</taxon>
        <taxon>Nemacheilidae</taxon>
        <taxon>Triplophysa</taxon>
    </lineage>
</organism>
<evidence type="ECO:0000313" key="12">
    <source>
        <dbReference type="EMBL" id="KAI7802774.1"/>
    </source>
</evidence>
<feature type="region of interest" description="Disordered" evidence="11">
    <location>
        <begin position="1"/>
        <end position="26"/>
    </location>
</feature>
<comment type="catalytic activity">
    <reaction evidence="7">
        <text>N-terminal N(alpha)-acetyl-L-cysteinyl-L-glutamyl-[protein] + H2O = N-terminal L-glutamyl-[protein] + N-acetyl-L-cysteine</text>
        <dbReference type="Rhea" id="RHEA:74583"/>
        <dbReference type="Rhea" id="RHEA-COMP:12668"/>
        <dbReference type="Rhea" id="RHEA-COMP:18396"/>
        <dbReference type="ChEBI" id="CHEBI:15377"/>
        <dbReference type="ChEBI" id="CHEBI:64721"/>
        <dbReference type="ChEBI" id="CHEBI:78236"/>
        <dbReference type="ChEBI" id="CHEBI:193601"/>
    </reaction>
    <physiologicalReaction direction="left-to-right" evidence="7">
        <dbReference type="Rhea" id="RHEA:74584"/>
    </physiologicalReaction>
</comment>
<dbReference type="PANTHER" id="PTHR28631">
    <property type="entry name" value="UPF0692 PROTEIN C19ORF54"/>
    <property type="match status" value="1"/>
</dbReference>
<comment type="catalytic activity">
    <reaction evidence="10">
        <text>N-terminal N(alpha)-acetyl-L-methionyl-L-glutamyl-[protein] + H2O = N-terminal L-glutamyl-[protein] + N-acetyl-L-methionine</text>
        <dbReference type="Rhea" id="RHEA:74575"/>
        <dbReference type="Rhea" id="RHEA-COMP:12668"/>
        <dbReference type="Rhea" id="RHEA-COMP:12697"/>
        <dbReference type="ChEBI" id="CHEBI:15377"/>
        <dbReference type="ChEBI" id="CHEBI:64721"/>
        <dbReference type="ChEBI" id="CHEBI:71670"/>
        <dbReference type="ChEBI" id="CHEBI:133360"/>
    </reaction>
    <physiologicalReaction direction="left-to-right" evidence="10">
        <dbReference type="Rhea" id="RHEA:74576"/>
    </physiologicalReaction>
</comment>
<evidence type="ECO:0000256" key="5">
    <source>
        <dbReference type="ARBA" id="ARBA00034848"/>
    </source>
</evidence>
<proteinExistence type="inferred from homology"/>
<comment type="similarity">
    <text evidence="4">Belongs to the ACTMAP family.</text>
</comment>
<evidence type="ECO:0000256" key="9">
    <source>
        <dbReference type="ARBA" id="ARBA00093241"/>
    </source>
</evidence>
<dbReference type="Proteomes" id="UP001059041">
    <property type="component" value="Linkage Group LG12"/>
</dbReference>
<gene>
    <name evidence="12" type="ORF">IRJ41_018379</name>
</gene>
<evidence type="ECO:0000256" key="1">
    <source>
        <dbReference type="ARBA" id="ARBA00022438"/>
    </source>
</evidence>
<evidence type="ECO:0000256" key="6">
    <source>
        <dbReference type="ARBA" id="ARBA00034908"/>
    </source>
</evidence>
<keyword evidence="1" id="KW-0031">Aminopeptidase</keyword>
<sequence length="318" mass="35078">MSAQKLAAPPPPPLPPPLSLTPSGSSKKKLYQAIAEGKSPVDGDYEEAKIIIGQRQSSFRKDVQWLLFNKYVPSLIQDGPQCGLVALWMAAHLLQPPKIVSMDTVVQTAKDKGYTAQGEMFSASDMAKLAEEVCGCRVQRLSGGMMTDNTTIILKHLSSGQPVLVPYDEDFNHEPCLRNGHKAHWAVVSGILLGLSQGCVDGKLFPPDITLPWLHLSHNGACVSWPTDRIEEVYVLAKQGKSLRYQLWKFETVAQSNTQLKEMDPQRVNDGTQYVLPSGGVQEGLAGEVVLLHTKHSCLIRNNTEDLWGRQWIVTPVF</sequence>
<comment type="caution">
    <text evidence="12">The sequence shown here is derived from an EMBL/GenBank/DDBJ whole genome shotgun (WGS) entry which is preliminary data.</text>
</comment>
<evidence type="ECO:0000256" key="2">
    <source>
        <dbReference type="ARBA" id="ARBA00022670"/>
    </source>
</evidence>
<protein>
    <recommendedName>
        <fullName evidence="5">Actin maturation protease</fullName>
    </recommendedName>
    <alternativeName>
        <fullName evidence="6">Actin aminopeptidase ACTMAP</fullName>
    </alternativeName>
</protein>
<comment type="catalytic activity">
    <reaction evidence="8">
        <text>N-terminal N(alpha)-acetyl-L-cysteinyl-L-aspartyl-[protein] + H2O = N-terminal L-aspartyl-[protein] + N-acetyl-L-cysteine</text>
        <dbReference type="Rhea" id="RHEA:74579"/>
        <dbReference type="Rhea" id="RHEA-COMP:12669"/>
        <dbReference type="Rhea" id="RHEA-COMP:18395"/>
        <dbReference type="ChEBI" id="CHEBI:15377"/>
        <dbReference type="ChEBI" id="CHEBI:64720"/>
        <dbReference type="ChEBI" id="CHEBI:78236"/>
        <dbReference type="ChEBI" id="CHEBI:193599"/>
    </reaction>
    <physiologicalReaction direction="left-to-right" evidence="8">
        <dbReference type="Rhea" id="RHEA:74580"/>
    </physiologicalReaction>
</comment>
<keyword evidence="2" id="KW-0645">Protease</keyword>
<dbReference type="EMBL" id="JAFHDT010000012">
    <property type="protein sequence ID" value="KAI7802774.1"/>
    <property type="molecule type" value="Genomic_DNA"/>
</dbReference>
<evidence type="ECO:0000256" key="7">
    <source>
        <dbReference type="ARBA" id="ARBA00047999"/>
    </source>
</evidence>
<reference evidence="12" key="1">
    <citation type="submission" date="2021-02" db="EMBL/GenBank/DDBJ databases">
        <title>Comparative genomics reveals that relaxation of natural selection precedes convergent phenotypic evolution of cavefish.</title>
        <authorList>
            <person name="Peng Z."/>
        </authorList>
    </citation>
    <scope>NUCLEOTIDE SEQUENCE</scope>
    <source>
        <tissue evidence="12">Muscle</tissue>
    </source>
</reference>
<dbReference type="PANTHER" id="PTHR28631:SF1">
    <property type="entry name" value="ACTIN MATURATION PROTEASE"/>
    <property type="match status" value="1"/>
</dbReference>
<dbReference type="AlphaFoldDB" id="A0A9W7WK94"/>
<evidence type="ECO:0000313" key="13">
    <source>
        <dbReference type="Proteomes" id="UP001059041"/>
    </source>
</evidence>
<evidence type="ECO:0000256" key="10">
    <source>
        <dbReference type="ARBA" id="ARBA00093265"/>
    </source>
</evidence>
<evidence type="ECO:0000256" key="8">
    <source>
        <dbReference type="ARBA" id="ARBA00049041"/>
    </source>
</evidence>
<keyword evidence="13" id="KW-1185">Reference proteome</keyword>
<dbReference type="GO" id="GO:0006508">
    <property type="term" value="P:proteolysis"/>
    <property type="evidence" value="ECO:0007669"/>
    <property type="project" value="UniProtKB-KW"/>
</dbReference>
<keyword evidence="3" id="KW-0378">Hydrolase</keyword>
<evidence type="ECO:0000256" key="4">
    <source>
        <dbReference type="ARBA" id="ARBA00034725"/>
    </source>
</evidence>